<evidence type="ECO:0000256" key="4">
    <source>
        <dbReference type="ARBA" id="ARBA00022598"/>
    </source>
</evidence>
<dbReference type="CDD" id="cd00806">
    <property type="entry name" value="TrpRS_core"/>
    <property type="match status" value="1"/>
</dbReference>
<dbReference type="Pfam" id="PF00579">
    <property type="entry name" value="tRNA-synt_1b"/>
    <property type="match status" value="1"/>
</dbReference>
<dbReference type="GO" id="GO:0004830">
    <property type="term" value="F:tryptophan-tRNA ligase activity"/>
    <property type="evidence" value="ECO:0007669"/>
    <property type="project" value="UniProtKB-EC"/>
</dbReference>
<dbReference type="PRINTS" id="PR01039">
    <property type="entry name" value="TRNASYNTHTRP"/>
</dbReference>
<keyword evidence="5 12" id="KW-0547">Nucleotide-binding</keyword>
<accession>A0AAV9XHT0</accession>
<dbReference type="InterPro" id="IPR002305">
    <property type="entry name" value="aa-tRNA-synth_Ic"/>
</dbReference>
<dbReference type="FunFam" id="1.10.240.10:FF:000002">
    <property type="entry name" value="Tryptophan--tRNA ligase"/>
    <property type="match status" value="1"/>
</dbReference>
<dbReference type="EC" id="6.1.1.2" evidence="3"/>
<feature type="region of interest" description="Disordered" evidence="13">
    <location>
        <begin position="1"/>
        <end position="60"/>
    </location>
</feature>
<dbReference type="InterPro" id="IPR024109">
    <property type="entry name" value="Trp-tRNA-ligase_bac-type"/>
</dbReference>
<comment type="subcellular location">
    <subcellularLocation>
        <location evidence="1">Mitochondrion matrix</location>
    </subcellularLocation>
</comment>
<sequence>MLPVRASRHASRQAGRRSVIAASTPPIRPSSFTNPIQIFASRDQRRNQSTSPTTATKSTHREVVFSGIQPTGVPHLGNYLGALKQWVDIQNSAAEDTTLIYCVVDLHAITQPQDPDDLRSRRRNTMAMLLAVGLKPERCVIFEQSRVAAHSELMWVLSTLAPTNLLARQAQWKTKLAESEERSPLDPTGSGKLKLGLFSYPVLQAADILLYKTTLVPVGEDQVQHLELARDLAGKFNRKFGKVLVLPKVKLAPAKRVMSLNNPTSKMSKSGAINSQINLDHSEDEIRKRIRTALTDSTEGISYDPENRPGVSNLIEIMGHMTNMTDFQAIARDCEKLKMKEFKDRVADSVVEGLKGIADEYKRIKEDGDYLDKVSMEGAEKANRMANETLREVMKALGMR</sequence>
<name>A0AAV9XHT0_9PEZI</name>
<evidence type="ECO:0000313" key="15">
    <source>
        <dbReference type="Proteomes" id="UP001365542"/>
    </source>
</evidence>
<dbReference type="InterPro" id="IPR001412">
    <property type="entry name" value="aa-tRNA-synth_I_CS"/>
</dbReference>
<dbReference type="InterPro" id="IPR050203">
    <property type="entry name" value="Trp-tRNA_synthetase"/>
</dbReference>
<keyword evidence="7 12" id="KW-0648">Protein biosynthesis</keyword>
<evidence type="ECO:0000256" key="11">
    <source>
        <dbReference type="ARBA" id="ARBA00069760"/>
    </source>
</evidence>
<dbReference type="PANTHER" id="PTHR43766">
    <property type="entry name" value="TRYPTOPHAN--TRNA LIGASE, MITOCHONDRIAL"/>
    <property type="match status" value="1"/>
</dbReference>
<comment type="caution">
    <text evidence="14">The sequence shown here is derived from an EMBL/GenBank/DDBJ whole genome shotgun (WGS) entry which is preliminary data.</text>
</comment>
<evidence type="ECO:0000256" key="12">
    <source>
        <dbReference type="RuleBase" id="RU363036"/>
    </source>
</evidence>
<dbReference type="EMBL" id="JAVHJO010000003">
    <property type="protein sequence ID" value="KAK6541637.1"/>
    <property type="molecule type" value="Genomic_DNA"/>
</dbReference>
<dbReference type="GO" id="GO:0005759">
    <property type="term" value="C:mitochondrial matrix"/>
    <property type="evidence" value="ECO:0007669"/>
    <property type="project" value="UniProtKB-SubCell"/>
</dbReference>
<evidence type="ECO:0000256" key="13">
    <source>
        <dbReference type="SAM" id="MobiDB-lite"/>
    </source>
</evidence>
<feature type="compositionally biased region" description="Basic residues" evidence="13">
    <location>
        <begin position="1"/>
        <end position="15"/>
    </location>
</feature>
<gene>
    <name evidence="14" type="primary">MSW1</name>
    <name evidence="14" type="ORF">TWF694_007436</name>
</gene>
<evidence type="ECO:0000256" key="7">
    <source>
        <dbReference type="ARBA" id="ARBA00022917"/>
    </source>
</evidence>
<evidence type="ECO:0000256" key="10">
    <source>
        <dbReference type="ARBA" id="ARBA00049929"/>
    </source>
</evidence>
<dbReference type="InterPro" id="IPR002306">
    <property type="entry name" value="Trp-tRNA-ligase"/>
</dbReference>
<evidence type="ECO:0000313" key="14">
    <source>
        <dbReference type="EMBL" id="KAK6541637.1"/>
    </source>
</evidence>
<dbReference type="Gene3D" id="3.40.50.620">
    <property type="entry name" value="HUPs"/>
    <property type="match status" value="1"/>
</dbReference>
<keyword evidence="15" id="KW-1185">Reference proteome</keyword>
<dbReference type="Gene3D" id="1.10.240.10">
    <property type="entry name" value="Tyrosyl-Transfer RNA Synthetase"/>
    <property type="match status" value="1"/>
</dbReference>
<proteinExistence type="inferred from homology"/>
<evidence type="ECO:0000256" key="1">
    <source>
        <dbReference type="ARBA" id="ARBA00004305"/>
    </source>
</evidence>
<dbReference type="PROSITE" id="PS00178">
    <property type="entry name" value="AA_TRNA_LIGASE_I"/>
    <property type="match status" value="1"/>
</dbReference>
<dbReference type="HAMAP" id="MF_00140_B">
    <property type="entry name" value="Trp_tRNA_synth_B"/>
    <property type="match status" value="1"/>
</dbReference>
<comment type="catalytic activity">
    <reaction evidence="10">
        <text>tRNA(Trp) + L-tryptophan + ATP = L-tryptophyl-tRNA(Trp) + AMP + diphosphate + H(+)</text>
        <dbReference type="Rhea" id="RHEA:24080"/>
        <dbReference type="Rhea" id="RHEA-COMP:9671"/>
        <dbReference type="Rhea" id="RHEA-COMP:9705"/>
        <dbReference type="ChEBI" id="CHEBI:15378"/>
        <dbReference type="ChEBI" id="CHEBI:30616"/>
        <dbReference type="ChEBI" id="CHEBI:33019"/>
        <dbReference type="ChEBI" id="CHEBI:57912"/>
        <dbReference type="ChEBI" id="CHEBI:78442"/>
        <dbReference type="ChEBI" id="CHEBI:78535"/>
        <dbReference type="ChEBI" id="CHEBI:456215"/>
        <dbReference type="EC" id="6.1.1.2"/>
    </reaction>
</comment>
<evidence type="ECO:0000256" key="3">
    <source>
        <dbReference type="ARBA" id="ARBA00013161"/>
    </source>
</evidence>
<evidence type="ECO:0000256" key="8">
    <source>
        <dbReference type="ARBA" id="ARBA00023146"/>
    </source>
</evidence>
<dbReference type="InterPro" id="IPR014729">
    <property type="entry name" value="Rossmann-like_a/b/a_fold"/>
</dbReference>
<dbReference type="NCBIfam" id="TIGR00233">
    <property type="entry name" value="trpS"/>
    <property type="match status" value="1"/>
</dbReference>
<keyword evidence="6 12" id="KW-0067">ATP-binding</keyword>
<dbReference type="FunFam" id="3.40.50.620:FF:000082">
    <property type="entry name" value="MSW1p Mitochondrial tryptophanyl-tRNA synthetase"/>
    <property type="match status" value="1"/>
</dbReference>
<evidence type="ECO:0000256" key="5">
    <source>
        <dbReference type="ARBA" id="ARBA00022741"/>
    </source>
</evidence>
<feature type="compositionally biased region" description="Polar residues" evidence="13">
    <location>
        <begin position="47"/>
        <end position="57"/>
    </location>
</feature>
<dbReference type="SUPFAM" id="SSF52374">
    <property type="entry name" value="Nucleotidylyl transferase"/>
    <property type="match status" value="1"/>
</dbReference>
<dbReference type="PANTHER" id="PTHR43766:SF1">
    <property type="entry name" value="TRYPTOPHAN--TRNA LIGASE, MITOCHONDRIAL"/>
    <property type="match status" value="1"/>
</dbReference>
<dbReference type="Proteomes" id="UP001365542">
    <property type="component" value="Unassembled WGS sequence"/>
</dbReference>
<comment type="similarity">
    <text evidence="2 12">Belongs to the class-I aminoacyl-tRNA synthetase family.</text>
</comment>
<keyword evidence="4 12" id="KW-0436">Ligase</keyword>
<dbReference type="GO" id="GO:0005524">
    <property type="term" value="F:ATP binding"/>
    <property type="evidence" value="ECO:0007669"/>
    <property type="project" value="UniProtKB-KW"/>
</dbReference>
<organism evidence="14 15">
    <name type="scientific">Orbilia ellipsospora</name>
    <dbReference type="NCBI Taxonomy" id="2528407"/>
    <lineage>
        <taxon>Eukaryota</taxon>
        <taxon>Fungi</taxon>
        <taxon>Dikarya</taxon>
        <taxon>Ascomycota</taxon>
        <taxon>Pezizomycotina</taxon>
        <taxon>Orbiliomycetes</taxon>
        <taxon>Orbiliales</taxon>
        <taxon>Orbiliaceae</taxon>
        <taxon>Orbilia</taxon>
    </lineage>
</organism>
<protein>
    <recommendedName>
        <fullName evidence="11">Tryptophan--tRNA ligase, mitochondrial</fullName>
        <ecNumber evidence="3">6.1.1.2</ecNumber>
    </recommendedName>
    <alternativeName>
        <fullName evidence="9">Tryptophanyl-tRNA synthetase</fullName>
    </alternativeName>
</protein>
<dbReference type="GO" id="GO:0070183">
    <property type="term" value="P:mitochondrial tryptophanyl-tRNA aminoacylation"/>
    <property type="evidence" value="ECO:0007669"/>
    <property type="project" value="TreeGrafter"/>
</dbReference>
<evidence type="ECO:0000256" key="2">
    <source>
        <dbReference type="ARBA" id="ARBA00005594"/>
    </source>
</evidence>
<evidence type="ECO:0000256" key="9">
    <source>
        <dbReference type="ARBA" id="ARBA00030268"/>
    </source>
</evidence>
<evidence type="ECO:0000256" key="6">
    <source>
        <dbReference type="ARBA" id="ARBA00022840"/>
    </source>
</evidence>
<dbReference type="AlphaFoldDB" id="A0AAV9XHT0"/>
<reference evidence="14 15" key="1">
    <citation type="submission" date="2019-10" db="EMBL/GenBank/DDBJ databases">
        <authorList>
            <person name="Palmer J.M."/>
        </authorList>
    </citation>
    <scope>NUCLEOTIDE SEQUENCE [LARGE SCALE GENOMIC DNA]</scope>
    <source>
        <strain evidence="14 15">TWF694</strain>
    </source>
</reference>
<keyword evidence="8 12" id="KW-0030">Aminoacyl-tRNA synthetase</keyword>